<organism evidence="3 4">
    <name type="scientific">Rhizoclosmatium globosum</name>
    <dbReference type="NCBI Taxonomy" id="329046"/>
    <lineage>
        <taxon>Eukaryota</taxon>
        <taxon>Fungi</taxon>
        <taxon>Fungi incertae sedis</taxon>
        <taxon>Chytridiomycota</taxon>
        <taxon>Chytridiomycota incertae sedis</taxon>
        <taxon>Chytridiomycetes</taxon>
        <taxon>Chytridiales</taxon>
        <taxon>Chytriomycetaceae</taxon>
        <taxon>Rhizoclosmatium</taxon>
    </lineage>
</organism>
<proteinExistence type="predicted"/>
<gene>
    <name evidence="3" type="ORF">BCR33DRAFT_768098</name>
</gene>
<feature type="region of interest" description="Disordered" evidence="1">
    <location>
        <begin position="105"/>
        <end position="160"/>
    </location>
</feature>
<evidence type="ECO:0000256" key="2">
    <source>
        <dbReference type="SAM" id="Phobius"/>
    </source>
</evidence>
<keyword evidence="4" id="KW-1185">Reference proteome</keyword>
<evidence type="ECO:0000313" key="3">
    <source>
        <dbReference type="EMBL" id="ORY40533.1"/>
    </source>
</evidence>
<keyword evidence="2" id="KW-0812">Transmembrane</keyword>
<sequence>MAALRGSATTITGSAGILAGAGGEGCVGACNRLGRLAKWISSTSRSLIKSSEAVQPLLLSARDTMNQPSNAVLVITLCSIAGVVCVVVVFLVVVQFKLRHKRQQSLTEQGIESNASNNNRKSMSPPFVYDVDDSLPATRKNTSESSHKSSPSDATRPNTLLSPRLSNALRIAASQSIPRFFYKDDFFDDEVSTRNPSSNNLNLSGSGVGGGGGGVGGIVIERPGDVKRRDTKRSSSTVISVDVVNVMDLSAGHDDHEFPLNAKEAVELRRLQEVVRLQSARAEEDDGYEEEMIAECGALECGVSAKAGSRCGFAGLGWTCVAQAPASNCTPAVVQVVVAAAFDPPKKTSFTLSLYPSLYPSQQIPTNSQQDSLANTLKQPAVIAVISIAAVAILAIVGLLNYTSRQRTSSHSKSLNKDDINCPPPPPLFDILPTPADPNHFLNRPPSMRSLPDPNRIPAFYYKDDFYDLDLLSLDSMESKRSFSTAHTQHRFMLDRAAQQLHDPTTTATSTSPIRLRPPTDSLDLVVNMPRALARRVKLERSRDVLMDPSALILMDSGGARVRLGNHHEDGGLDDDVVVVMREEERQVAIKENEREIKELHLLIMRHQGRLMGGVVEQYKKEWCDYVNAEEYEEQRGESP</sequence>
<feature type="region of interest" description="Disordered" evidence="1">
    <location>
        <begin position="193"/>
        <end position="233"/>
    </location>
</feature>
<keyword evidence="2" id="KW-1133">Transmembrane helix</keyword>
<comment type="caution">
    <text evidence="3">The sequence shown here is derived from an EMBL/GenBank/DDBJ whole genome shotgun (WGS) entry which is preliminary data.</text>
</comment>
<evidence type="ECO:0000313" key="4">
    <source>
        <dbReference type="Proteomes" id="UP000193642"/>
    </source>
</evidence>
<name>A0A1Y2C0G0_9FUNG</name>
<protein>
    <submittedName>
        <fullName evidence="3">Uncharacterized protein</fullName>
    </submittedName>
</protein>
<dbReference type="Proteomes" id="UP000193642">
    <property type="component" value="Unassembled WGS sequence"/>
</dbReference>
<feature type="compositionally biased region" description="Polar residues" evidence="1">
    <location>
        <begin position="105"/>
        <end position="122"/>
    </location>
</feature>
<keyword evidence="2" id="KW-0472">Membrane</keyword>
<dbReference type="EMBL" id="MCGO01000035">
    <property type="protein sequence ID" value="ORY40533.1"/>
    <property type="molecule type" value="Genomic_DNA"/>
</dbReference>
<feature type="compositionally biased region" description="Polar residues" evidence="1">
    <location>
        <begin position="148"/>
        <end position="160"/>
    </location>
</feature>
<accession>A0A1Y2C0G0</accession>
<dbReference type="OrthoDB" id="10491372at2759"/>
<reference evidence="3 4" key="1">
    <citation type="submission" date="2016-07" db="EMBL/GenBank/DDBJ databases">
        <title>Pervasive Adenine N6-methylation of Active Genes in Fungi.</title>
        <authorList>
            <consortium name="DOE Joint Genome Institute"/>
            <person name="Mondo S.J."/>
            <person name="Dannebaum R.O."/>
            <person name="Kuo R.C."/>
            <person name="Labutti K."/>
            <person name="Haridas S."/>
            <person name="Kuo A."/>
            <person name="Salamov A."/>
            <person name="Ahrendt S.R."/>
            <person name="Lipzen A."/>
            <person name="Sullivan W."/>
            <person name="Andreopoulos W.B."/>
            <person name="Clum A."/>
            <person name="Lindquist E."/>
            <person name="Daum C."/>
            <person name="Ramamoorthy G.K."/>
            <person name="Gryganskyi A."/>
            <person name="Culley D."/>
            <person name="Magnuson J.K."/>
            <person name="James T.Y."/>
            <person name="O'Malley M.A."/>
            <person name="Stajich J.E."/>
            <person name="Spatafora J.W."/>
            <person name="Visel A."/>
            <person name="Grigoriev I.V."/>
        </authorList>
    </citation>
    <scope>NUCLEOTIDE SEQUENCE [LARGE SCALE GENOMIC DNA]</scope>
    <source>
        <strain evidence="3 4">JEL800</strain>
    </source>
</reference>
<feature type="transmembrane region" description="Helical" evidence="2">
    <location>
        <begin position="71"/>
        <end position="94"/>
    </location>
</feature>
<evidence type="ECO:0000256" key="1">
    <source>
        <dbReference type="SAM" id="MobiDB-lite"/>
    </source>
</evidence>
<feature type="compositionally biased region" description="Gly residues" evidence="1">
    <location>
        <begin position="206"/>
        <end position="217"/>
    </location>
</feature>
<dbReference type="AlphaFoldDB" id="A0A1Y2C0G0"/>
<feature type="transmembrane region" description="Helical" evidence="2">
    <location>
        <begin position="381"/>
        <end position="402"/>
    </location>
</feature>